<dbReference type="EMBL" id="JAWXRC010000025">
    <property type="protein sequence ID" value="MDX6031969.1"/>
    <property type="molecule type" value="Genomic_DNA"/>
</dbReference>
<evidence type="ECO:0000313" key="10">
    <source>
        <dbReference type="Proteomes" id="UP001282336"/>
    </source>
</evidence>
<evidence type="ECO:0000313" key="9">
    <source>
        <dbReference type="Proteomes" id="UP001275664"/>
    </source>
</evidence>
<dbReference type="GO" id="GO:0043709">
    <property type="term" value="P:cell adhesion involved in single-species biofilm formation"/>
    <property type="evidence" value="ECO:0007669"/>
    <property type="project" value="TreeGrafter"/>
</dbReference>
<dbReference type="PANTHER" id="PTHR33420:SF12">
    <property type="entry name" value="FIMBRIN-LIKE PROTEIN FIMI-RELATED"/>
    <property type="match status" value="1"/>
</dbReference>
<evidence type="ECO:0000256" key="5">
    <source>
        <dbReference type="SAM" id="SignalP"/>
    </source>
</evidence>
<evidence type="ECO:0000256" key="1">
    <source>
        <dbReference type="ARBA" id="ARBA00004561"/>
    </source>
</evidence>
<dbReference type="Pfam" id="PF00419">
    <property type="entry name" value="Fimbrial"/>
    <property type="match status" value="1"/>
</dbReference>
<dbReference type="Proteomes" id="UP001282336">
    <property type="component" value="Unassembled WGS sequence"/>
</dbReference>
<organism evidence="7 10">
    <name type="scientific">Scandinavium lactucae</name>
    <dbReference type="NCBI Taxonomy" id="3095028"/>
    <lineage>
        <taxon>Bacteria</taxon>
        <taxon>Pseudomonadati</taxon>
        <taxon>Pseudomonadota</taxon>
        <taxon>Gammaproteobacteria</taxon>
        <taxon>Enterobacterales</taxon>
        <taxon>Enterobacteriaceae</taxon>
        <taxon>Scandinavium</taxon>
    </lineage>
</organism>
<dbReference type="InterPro" id="IPR000259">
    <property type="entry name" value="Adhesion_dom_fimbrial"/>
</dbReference>
<dbReference type="EMBL" id="JAWXRD010000005">
    <property type="protein sequence ID" value="MDX6039833.1"/>
    <property type="molecule type" value="Genomic_DNA"/>
</dbReference>
<dbReference type="RefSeq" id="WP_319628503.1">
    <property type="nucleotide sequence ID" value="NZ_JAWXRB010000032.1"/>
</dbReference>
<evidence type="ECO:0000313" key="8">
    <source>
        <dbReference type="EMBL" id="MDX6039833.1"/>
    </source>
</evidence>
<dbReference type="InterPro" id="IPR036937">
    <property type="entry name" value="Adhesion_dom_fimbrial_sf"/>
</dbReference>
<feature type="signal peptide" evidence="5">
    <location>
        <begin position="1"/>
        <end position="25"/>
    </location>
</feature>
<name>A0AAJ2S171_9ENTR</name>
<dbReference type="PANTHER" id="PTHR33420">
    <property type="entry name" value="FIMBRIAL SUBUNIT ELFA-RELATED"/>
    <property type="match status" value="1"/>
</dbReference>
<dbReference type="InterPro" id="IPR050263">
    <property type="entry name" value="Bact_Fimbrial_Adh_Pro"/>
</dbReference>
<comment type="caution">
    <text evidence="7">The sequence shown here is derived from an EMBL/GenBank/DDBJ whole genome shotgun (WGS) entry which is preliminary data.</text>
</comment>
<comment type="similarity">
    <text evidence="2">Belongs to the fimbrial protein family.</text>
</comment>
<dbReference type="Gene3D" id="2.60.40.1090">
    <property type="entry name" value="Fimbrial-type adhesion domain"/>
    <property type="match status" value="1"/>
</dbReference>
<comment type="subcellular location">
    <subcellularLocation>
        <location evidence="1">Fimbrium</location>
    </subcellularLocation>
</comment>
<dbReference type="Proteomes" id="UP001275664">
    <property type="component" value="Unassembled WGS sequence"/>
</dbReference>
<proteinExistence type="inferred from homology"/>
<dbReference type="NCBIfam" id="NF011741">
    <property type="entry name" value="PRK15194.1"/>
    <property type="match status" value="1"/>
</dbReference>
<keyword evidence="4" id="KW-0281">Fimbrium</keyword>
<accession>A0AAJ2S171</accession>
<evidence type="ECO:0000259" key="6">
    <source>
        <dbReference type="Pfam" id="PF00419"/>
    </source>
</evidence>
<feature type="domain" description="Fimbrial-type adhesion" evidence="6">
    <location>
        <begin position="37"/>
        <end position="186"/>
    </location>
</feature>
<evidence type="ECO:0000313" key="7">
    <source>
        <dbReference type="EMBL" id="MDX6031969.1"/>
    </source>
</evidence>
<protein>
    <submittedName>
        <fullName evidence="7">Type 1 fimbrial major subunit FimA</fullName>
    </submittedName>
</protein>
<evidence type="ECO:0000256" key="4">
    <source>
        <dbReference type="ARBA" id="ARBA00023263"/>
    </source>
</evidence>
<feature type="chain" id="PRO_5042618857" evidence="5">
    <location>
        <begin position="26"/>
        <end position="187"/>
    </location>
</feature>
<sequence>MSFKMKALSVALIATASFASAGAFAAASSTTVAGGTVHFTGEVVDAACVVDTGSQEQTVELGQVKMADLAAAGDIANTKQFNITLDDCSTTAASTAAVSFNGTVDATDPTALAVSSITTPGNAATNVGIQILSDSKVITPNGGETSSPITLVDGTNVLPFNAQFVATGGAATAGAADADATFNITYN</sequence>
<dbReference type="GO" id="GO:0009289">
    <property type="term" value="C:pilus"/>
    <property type="evidence" value="ECO:0007669"/>
    <property type="project" value="UniProtKB-SubCell"/>
</dbReference>
<evidence type="ECO:0000256" key="2">
    <source>
        <dbReference type="ARBA" id="ARBA00006671"/>
    </source>
</evidence>
<keyword evidence="3 5" id="KW-0732">Signal</keyword>
<dbReference type="SUPFAM" id="SSF49401">
    <property type="entry name" value="Bacterial adhesins"/>
    <property type="match status" value="1"/>
</dbReference>
<dbReference type="AlphaFoldDB" id="A0AAJ2S171"/>
<reference evidence="7 9" key="1">
    <citation type="submission" date="2023-11" db="EMBL/GenBank/DDBJ databases">
        <title>Scandinavium wanjuensis sp. nov., isolated from lettuce South Korea.</title>
        <authorList>
            <person name="Park J."/>
            <person name="Park S."/>
            <person name="Oh K.K."/>
            <person name="Cho G.S."/>
            <person name="Franz C.M.A.P."/>
        </authorList>
    </citation>
    <scope>NUCLEOTIDE SEQUENCE</scope>
    <source>
        <strain evidence="7">V105_12</strain>
        <strain evidence="8 9">V105_6</strain>
    </source>
</reference>
<dbReference type="InterPro" id="IPR008966">
    <property type="entry name" value="Adhesion_dom_sf"/>
</dbReference>
<evidence type="ECO:0000256" key="3">
    <source>
        <dbReference type="ARBA" id="ARBA00022729"/>
    </source>
</evidence>
<gene>
    <name evidence="7" type="primary">fimA</name>
    <name evidence="8" type="ORF">SIK69_06420</name>
    <name evidence="7" type="ORF">SIL20_10665</name>
</gene>
<keyword evidence="9" id="KW-1185">Reference proteome</keyword>